<keyword evidence="3" id="KW-1185">Reference proteome</keyword>
<organism evidence="2 3">
    <name type="scientific">Apiospora saccharicola</name>
    <dbReference type="NCBI Taxonomy" id="335842"/>
    <lineage>
        <taxon>Eukaryota</taxon>
        <taxon>Fungi</taxon>
        <taxon>Dikarya</taxon>
        <taxon>Ascomycota</taxon>
        <taxon>Pezizomycotina</taxon>
        <taxon>Sordariomycetes</taxon>
        <taxon>Xylariomycetidae</taxon>
        <taxon>Amphisphaeriales</taxon>
        <taxon>Apiosporaceae</taxon>
        <taxon>Apiospora</taxon>
    </lineage>
</organism>
<comment type="caution">
    <text evidence="2">The sequence shown here is derived from an EMBL/GenBank/DDBJ whole genome shotgun (WGS) entry which is preliminary data.</text>
</comment>
<reference evidence="2 3" key="1">
    <citation type="submission" date="2023-01" db="EMBL/GenBank/DDBJ databases">
        <title>Analysis of 21 Apiospora genomes using comparative genomics revels a genus with tremendous synthesis potential of carbohydrate active enzymes and secondary metabolites.</title>
        <authorList>
            <person name="Sorensen T."/>
        </authorList>
    </citation>
    <scope>NUCLEOTIDE SEQUENCE [LARGE SCALE GENOMIC DNA]</scope>
    <source>
        <strain evidence="2 3">CBS 83171</strain>
    </source>
</reference>
<accession>A0ABR1TK29</accession>
<name>A0ABR1TK29_9PEZI</name>
<evidence type="ECO:0000259" key="1">
    <source>
        <dbReference type="PROSITE" id="PS50181"/>
    </source>
</evidence>
<dbReference type="PROSITE" id="PS50181">
    <property type="entry name" value="FBOX"/>
    <property type="match status" value="1"/>
</dbReference>
<proteinExistence type="predicted"/>
<evidence type="ECO:0000313" key="2">
    <source>
        <dbReference type="EMBL" id="KAK8047005.1"/>
    </source>
</evidence>
<dbReference type="Proteomes" id="UP001446871">
    <property type="component" value="Unassembled WGS sequence"/>
</dbReference>
<feature type="domain" description="F-box" evidence="1">
    <location>
        <begin position="7"/>
        <end position="53"/>
    </location>
</feature>
<dbReference type="Pfam" id="PF12937">
    <property type="entry name" value="F-box-like"/>
    <property type="match status" value="1"/>
</dbReference>
<evidence type="ECO:0000313" key="3">
    <source>
        <dbReference type="Proteomes" id="UP001446871"/>
    </source>
</evidence>
<dbReference type="InterPro" id="IPR001810">
    <property type="entry name" value="F-box_dom"/>
</dbReference>
<protein>
    <recommendedName>
        <fullName evidence="1">F-box domain-containing protein</fullName>
    </recommendedName>
</protein>
<gene>
    <name evidence="2" type="ORF">PG996_015069</name>
</gene>
<sequence length="115" mass="12940">MTDSEVSKCLSALPTEVLGSILDNIADQRTMSALGRTSREFYSIVMPRLYRRVAIEDTLLFAGSEEDSHTTVAEPPGLIRMLDPHLANAQKRKLMREGRYGDQTACSAYLYQREL</sequence>
<dbReference type="EMBL" id="JAQQWM010000009">
    <property type="protein sequence ID" value="KAK8047005.1"/>
    <property type="molecule type" value="Genomic_DNA"/>
</dbReference>